<dbReference type="Proteomes" id="UP000480410">
    <property type="component" value="Unassembled WGS sequence"/>
</dbReference>
<evidence type="ECO:0000313" key="4">
    <source>
        <dbReference type="Proteomes" id="UP000480410"/>
    </source>
</evidence>
<dbReference type="PANTHER" id="PTHR34219:SF5">
    <property type="entry name" value="BLR4505 PROTEIN"/>
    <property type="match status" value="1"/>
</dbReference>
<dbReference type="Proteomes" id="UP000482634">
    <property type="component" value="Unassembled WGS sequence"/>
</dbReference>
<evidence type="ECO:0000313" key="2">
    <source>
        <dbReference type="EMBL" id="NER59591.1"/>
    </source>
</evidence>
<dbReference type="InterPro" id="IPR005625">
    <property type="entry name" value="PepSY-ass_TM"/>
</dbReference>
<sequence>MRSVYVVLHRYIGLATALFLALAGLTGSVLAFNHEIDEWLNPSFYEAPAKGLRQDPGNLVDNIQAAHPRLQVWYMEYPHEPGHAALLAMVPRNDPATGQPHAEKNSVFYLDPVSGETLGQRYWGECCFSRENFMPFMLELHYRLTLPGNWGLLLMGVVAILWVLDCFIAVLLTLPRGRPFWRKWSTAWKIKGGHAYRLNMDIHRAGGLWLWLLLLPVAISSVAMNLPSQVFKPVVSIFSPVEPSVYEARSRLPKEELGQTLLNWHQAHQLARQEGQRLGLTAPIGELYYSFEYNFYGAGFGQHDTDAQGKSWLFLHGTDGRLLGKEIAGQGTLGEQFYRLQLPIHGGRIIGTTGQVMIALLGVVIALLSVTGVYIGWRKLLARRSSKGRRAAQA</sequence>
<reference evidence="4 5" key="1">
    <citation type="submission" date="2020-02" db="EMBL/GenBank/DDBJ databases">
        <title>Broccoli isolated Pseudomonas sp.</title>
        <authorList>
            <person name="Fujikawa T."/>
            <person name="Sawada H."/>
        </authorList>
    </citation>
    <scope>NUCLEOTIDE SEQUENCE [LARGE SCALE GENOMIC DNA]</scope>
    <source>
        <strain evidence="3 5">MAFF212427</strain>
        <strain evidence="2 4">MAFF212428</strain>
    </source>
</reference>
<keyword evidence="5" id="KW-1185">Reference proteome</keyword>
<evidence type="ECO:0000313" key="3">
    <source>
        <dbReference type="EMBL" id="NER65345.1"/>
    </source>
</evidence>
<feature type="transmembrane region" description="Helical" evidence="1">
    <location>
        <begin position="356"/>
        <end position="377"/>
    </location>
</feature>
<accession>A0A6M0CPW4</accession>
<evidence type="ECO:0000256" key="1">
    <source>
        <dbReference type="SAM" id="Phobius"/>
    </source>
</evidence>
<name>A0A6B3NQ92_9PSED</name>
<proteinExistence type="predicted"/>
<organism evidence="3 5">
    <name type="scientific">Pseudomonas brassicae</name>
    <dbReference type="NCBI Taxonomy" id="2708063"/>
    <lineage>
        <taxon>Bacteria</taxon>
        <taxon>Pseudomonadati</taxon>
        <taxon>Pseudomonadota</taxon>
        <taxon>Gammaproteobacteria</taxon>
        <taxon>Pseudomonadales</taxon>
        <taxon>Pseudomonadaceae</taxon>
        <taxon>Pseudomonas</taxon>
    </lineage>
</organism>
<accession>A0A6B3NQ92</accession>
<keyword evidence="1" id="KW-1133">Transmembrane helix</keyword>
<dbReference type="EMBL" id="JAAHBU010000262">
    <property type="protein sequence ID" value="NER65345.1"/>
    <property type="molecule type" value="Genomic_DNA"/>
</dbReference>
<gene>
    <name evidence="2" type="ORF">G3435_05485</name>
    <name evidence="3" type="ORF">G3436_17585</name>
</gene>
<dbReference type="PANTHER" id="PTHR34219">
    <property type="entry name" value="IRON-REGULATED INNER MEMBRANE PROTEIN-RELATED"/>
    <property type="match status" value="1"/>
</dbReference>
<comment type="caution">
    <text evidence="3">The sequence shown here is derived from an EMBL/GenBank/DDBJ whole genome shotgun (WGS) entry which is preliminary data.</text>
</comment>
<evidence type="ECO:0000313" key="5">
    <source>
        <dbReference type="Proteomes" id="UP000482634"/>
    </source>
</evidence>
<dbReference type="EMBL" id="JAAHBV010000095">
    <property type="protein sequence ID" value="NER59591.1"/>
    <property type="molecule type" value="Genomic_DNA"/>
</dbReference>
<keyword evidence="1" id="KW-0812">Transmembrane</keyword>
<feature type="transmembrane region" description="Helical" evidence="1">
    <location>
        <begin position="207"/>
        <end position="226"/>
    </location>
</feature>
<protein>
    <submittedName>
        <fullName evidence="3">PepSY domain-containing protein</fullName>
    </submittedName>
</protein>
<dbReference type="AlphaFoldDB" id="A0A6B3NQ92"/>
<dbReference type="RefSeq" id="WP_163947450.1">
    <property type="nucleotide sequence ID" value="NZ_JAAHBU010000262.1"/>
</dbReference>
<dbReference type="Pfam" id="PF03929">
    <property type="entry name" value="PepSY_TM"/>
    <property type="match status" value="1"/>
</dbReference>
<feature type="transmembrane region" description="Helical" evidence="1">
    <location>
        <begin position="150"/>
        <end position="174"/>
    </location>
</feature>
<keyword evidence="1" id="KW-0472">Membrane</keyword>